<dbReference type="Proteomes" id="UP000293863">
    <property type="component" value="Unassembled WGS sequence"/>
</dbReference>
<dbReference type="EMBL" id="SGSQ01000017">
    <property type="protein sequence ID" value="RZG45541.1"/>
    <property type="molecule type" value="Genomic_DNA"/>
</dbReference>
<evidence type="ECO:0000313" key="2">
    <source>
        <dbReference type="EMBL" id="RZG45541.1"/>
    </source>
</evidence>
<name>A0A4Q7AJ73_9GAMM</name>
<feature type="domain" description="LRAT" evidence="1">
    <location>
        <begin position="28"/>
        <end position="129"/>
    </location>
</feature>
<gene>
    <name evidence="2" type="ORF">EXU28_11750</name>
</gene>
<protein>
    <recommendedName>
        <fullName evidence="1">LRAT domain-containing protein</fullName>
    </recommendedName>
</protein>
<sequence length="159" mass="17673">MLDHVTLKAGSALKHSLKDKVKPRVGSVVFCRLGLNQVEHTGIYVGYNKIIHLEGDGHVRTVSPEVFLARLGGFNKITAHSIYVACKNGKPIHSSKAAMKAKIYGAHKTNYALFSNNCHKFSSGCVTGNRDNKDSFFSLLESTLKQNHYGLTEWKIWDL</sequence>
<comment type="caution">
    <text evidence="2">The sequence shown here is derived from an EMBL/GenBank/DDBJ whole genome shotgun (WGS) entry which is preliminary data.</text>
</comment>
<reference evidence="2 3" key="1">
    <citation type="submission" date="2019-02" db="EMBL/GenBank/DDBJ databases">
        <title>The Batch Genome Submission of Acinetobacter spp. strains.</title>
        <authorList>
            <person name="Qin J."/>
            <person name="Hu Y."/>
            <person name="Ye H."/>
            <person name="Wei L."/>
            <person name="Feng Y."/>
            <person name="Zong Z."/>
        </authorList>
    </citation>
    <scope>NUCLEOTIDE SEQUENCE [LARGE SCALE GENOMIC DNA]</scope>
    <source>
        <strain evidence="2 3">WCHAW060049</strain>
    </source>
</reference>
<proteinExistence type="predicted"/>
<dbReference type="Gene3D" id="3.90.1720.10">
    <property type="entry name" value="endopeptidase domain like (from Nostoc punctiforme)"/>
    <property type="match status" value="1"/>
</dbReference>
<keyword evidence="3" id="KW-1185">Reference proteome</keyword>
<evidence type="ECO:0000313" key="3">
    <source>
        <dbReference type="Proteomes" id="UP000293863"/>
    </source>
</evidence>
<evidence type="ECO:0000259" key="1">
    <source>
        <dbReference type="Pfam" id="PF04970"/>
    </source>
</evidence>
<dbReference type="AlphaFoldDB" id="A0A4Q7AJ73"/>
<dbReference type="Pfam" id="PF04970">
    <property type="entry name" value="LRAT"/>
    <property type="match status" value="1"/>
</dbReference>
<accession>A0A4Q7AJ73</accession>
<dbReference type="InterPro" id="IPR007053">
    <property type="entry name" value="LRAT_dom"/>
</dbReference>
<organism evidence="2 3">
    <name type="scientific">Acinetobacter wuhouensis</name>
    <dbReference type="NCBI Taxonomy" id="1879050"/>
    <lineage>
        <taxon>Bacteria</taxon>
        <taxon>Pseudomonadati</taxon>
        <taxon>Pseudomonadota</taxon>
        <taxon>Gammaproteobacteria</taxon>
        <taxon>Moraxellales</taxon>
        <taxon>Moraxellaceae</taxon>
        <taxon>Acinetobacter</taxon>
    </lineage>
</organism>